<evidence type="ECO:0000313" key="2">
    <source>
        <dbReference type="EMBL" id="GFF92201.1"/>
    </source>
</evidence>
<proteinExistence type="predicted"/>
<feature type="compositionally biased region" description="Basic and acidic residues" evidence="1">
    <location>
        <begin position="785"/>
        <end position="794"/>
    </location>
</feature>
<comment type="caution">
    <text evidence="2">The sequence shown here is derived from an EMBL/GenBank/DDBJ whole genome shotgun (WGS) entry which is preliminary data.</text>
</comment>
<organism evidence="2 3">
    <name type="scientific">Aspergillus lentulus</name>
    <dbReference type="NCBI Taxonomy" id="293939"/>
    <lineage>
        <taxon>Eukaryota</taxon>
        <taxon>Fungi</taxon>
        <taxon>Dikarya</taxon>
        <taxon>Ascomycota</taxon>
        <taxon>Pezizomycotina</taxon>
        <taxon>Eurotiomycetes</taxon>
        <taxon>Eurotiomycetidae</taxon>
        <taxon>Eurotiales</taxon>
        <taxon>Aspergillaceae</taxon>
        <taxon>Aspergillus</taxon>
        <taxon>Aspergillus subgen. Fumigati</taxon>
    </lineage>
</organism>
<sequence length="806" mass="90396">MRAARQCLVSKRTRRTKYQTKIAVDDYLFPSIYVHQDYASIYMDAVDLVTMKHSPSPSSSADELREDLDVSLVGRECDLLMLETALLLDSCVLSIQGPPGIGKSALSESAALWWMSTHLIDKFIKIDLDVLSPDSSLAEVLNHELQLGLPVTGKTTGGGDANTVSRIARSLRRTMKRSGRLLILFDGAESSGPHKISDNDMEFLSKFLSAFQKAQDITAGNAYGRFALVTARQLARLPTLEGDGQGLVHTLLPLDSSHALALSTSILEKAGKLPQAKDWESLIVTEHFGNLAQGNPLAVRLSVGAYCSQELGLHGYFQTLFRGSHMSFEKLPRELTGHPALKDVKRHFESPNGFCTKARRLFFPFWTSFPFSTLADYLGRTYKTISSGQLKTAARDVLQPFIDEGLATVGKSIMDNSEFELDDEDEYVTLHPLVVLGVREKATKDHFGTLEMNRRPLMAEFWKLALQWIGELEDQYQRLSGAGWRKKFELLVLVDISRIIFCMSLFDYYSQHEEGEAQKYKGLMMSIYSRRTRLVGYDPIKDAVGPQLEILASSKAAPDPSKNMSAGQLREKAAARRAFYHAIEAKGFDISGFDSAGSSMDGGMLPEGNALLGQDKDVLETVLLAKRKMQSRFPERPDIDGARNLLYKVLEDDLFIGATPASRAAIHRTLSEVVEEGAAKYYERREWEGQKTGETHMGLLTEKDESEQDDTKEDFREGREGHWRQALYHWEQALDIESDAGFDKSTEEVERERVRTDMLNNKAAGLLLFDFDSIASFEQGQSPPAEHRQSLPEKQRRRRYGRCVVL</sequence>
<gene>
    <name evidence="2" type="ORF">IFM60648_09664</name>
</gene>
<dbReference type="Proteomes" id="UP000465220">
    <property type="component" value="Unassembled WGS sequence"/>
</dbReference>
<feature type="region of interest" description="Disordered" evidence="1">
    <location>
        <begin position="779"/>
        <end position="798"/>
    </location>
</feature>
<keyword evidence="3" id="KW-1185">Reference proteome</keyword>
<evidence type="ECO:0000256" key="1">
    <source>
        <dbReference type="SAM" id="MobiDB-lite"/>
    </source>
</evidence>
<dbReference type="EMBL" id="BLKI01000096">
    <property type="protein sequence ID" value="GFF92201.1"/>
    <property type="molecule type" value="Genomic_DNA"/>
</dbReference>
<dbReference type="Gene3D" id="3.40.50.300">
    <property type="entry name" value="P-loop containing nucleotide triphosphate hydrolases"/>
    <property type="match status" value="1"/>
</dbReference>
<accession>A0ABQ1B1Y0</accession>
<feature type="region of interest" description="Disordered" evidence="1">
    <location>
        <begin position="692"/>
        <end position="718"/>
    </location>
</feature>
<name>A0ABQ1B1Y0_ASPLE</name>
<reference evidence="2 3" key="1">
    <citation type="submission" date="2020-01" db="EMBL/GenBank/DDBJ databases">
        <title>Draft genome sequence of Aspergillus lentulus IFM 60648.</title>
        <authorList>
            <person name="Takahashi H."/>
            <person name="Yaguchi T."/>
        </authorList>
    </citation>
    <scope>NUCLEOTIDE SEQUENCE [LARGE SCALE GENOMIC DNA]</scope>
    <source>
        <strain evidence="2 3">IFM 60648</strain>
    </source>
</reference>
<dbReference type="InterPro" id="IPR027417">
    <property type="entry name" value="P-loop_NTPase"/>
</dbReference>
<protein>
    <submittedName>
        <fullName evidence="2">Delta(8)-fatty-acid desaturase</fullName>
    </submittedName>
</protein>
<dbReference type="SUPFAM" id="SSF52540">
    <property type="entry name" value="P-loop containing nucleoside triphosphate hydrolases"/>
    <property type="match status" value="1"/>
</dbReference>
<evidence type="ECO:0000313" key="3">
    <source>
        <dbReference type="Proteomes" id="UP000465220"/>
    </source>
</evidence>